<sequence length="112" mass="12737">MSELKDVMKEIIPTDDISLQQILNNLLDGTKNLDLKTHIFKPKQLASLVILSTHLKNIGLKNSAKIIDSFIVKYERYMVSFKRMSRKEIVKALSTLNEKEGLSTGQMLTTTK</sequence>
<dbReference type="AlphaFoldDB" id="X1GDQ4"/>
<proteinExistence type="predicted"/>
<comment type="caution">
    <text evidence="1">The sequence shown here is derived from an EMBL/GenBank/DDBJ whole genome shotgun (WGS) entry which is preliminary data.</text>
</comment>
<gene>
    <name evidence="1" type="ORF">S03H2_30405</name>
</gene>
<name>X1GDQ4_9ZZZZ</name>
<dbReference type="EMBL" id="BARU01018398">
    <property type="protein sequence ID" value="GAH55996.1"/>
    <property type="molecule type" value="Genomic_DNA"/>
</dbReference>
<reference evidence="1" key="1">
    <citation type="journal article" date="2014" name="Front. Microbiol.">
        <title>High frequency of phylogenetically diverse reductive dehalogenase-homologous genes in deep subseafloor sedimentary metagenomes.</title>
        <authorList>
            <person name="Kawai M."/>
            <person name="Futagami T."/>
            <person name="Toyoda A."/>
            <person name="Takaki Y."/>
            <person name="Nishi S."/>
            <person name="Hori S."/>
            <person name="Arai W."/>
            <person name="Tsubouchi T."/>
            <person name="Morono Y."/>
            <person name="Uchiyama I."/>
            <person name="Ito T."/>
            <person name="Fujiyama A."/>
            <person name="Inagaki F."/>
            <person name="Takami H."/>
        </authorList>
    </citation>
    <scope>NUCLEOTIDE SEQUENCE</scope>
    <source>
        <strain evidence="1">Expedition CK06-06</strain>
    </source>
</reference>
<accession>X1GDQ4</accession>
<organism evidence="1">
    <name type="scientific">marine sediment metagenome</name>
    <dbReference type="NCBI Taxonomy" id="412755"/>
    <lineage>
        <taxon>unclassified sequences</taxon>
        <taxon>metagenomes</taxon>
        <taxon>ecological metagenomes</taxon>
    </lineage>
</organism>
<protein>
    <submittedName>
        <fullName evidence="1">Uncharacterized protein</fullName>
    </submittedName>
</protein>
<evidence type="ECO:0000313" key="1">
    <source>
        <dbReference type="EMBL" id="GAH55996.1"/>
    </source>
</evidence>